<feature type="domain" description="Acyltransferase 3" evidence="2">
    <location>
        <begin position="23"/>
        <end position="350"/>
    </location>
</feature>
<proteinExistence type="predicted"/>
<sequence>MASGGKSLFSAFRRVVANGRFIPEIDGLRFGAIGSVVAFHVAVNLATKYPETWAMPDDVVGYTLGTGAFGVQLFFVISGMVLALPFVRHARGVGKPVGLKKYFLRRITRLEPPYVLVMTGLFVMLLLMHDNTPGTLTTHWLASLLYQHNLVFGSESLINNVAWSLEIEIQFYILVPLLTRVFRIQDRRTRLSVIWATIIVFALLTAFVIPEHSRPGMSLLAYLQYFLIGFLLADMHVAGDLSKARSLAWDAVTVIGWPVMIFLIGHIHAAGWGRWCIVAMPFLMLPLFVAAFRGTWTNRLVTLHPIPAIGGMCYSIYLIHNPLLGITLNITDALTPSGPYLLRYLVQLAVNSLIVLFCSGIFYLLVERPCMNPNWYKDLAARLRGRRSVEA</sequence>
<comment type="caution">
    <text evidence="3">The sequence shown here is derived from an EMBL/GenBank/DDBJ whole genome shotgun (WGS) entry which is preliminary data.</text>
</comment>
<keyword evidence="3" id="KW-0808">Transferase</keyword>
<dbReference type="GO" id="GO:0016746">
    <property type="term" value="F:acyltransferase activity"/>
    <property type="evidence" value="ECO:0007669"/>
    <property type="project" value="UniProtKB-KW"/>
</dbReference>
<feature type="transmembrane region" description="Helical" evidence="1">
    <location>
        <begin position="340"/>
        <end position="366"/>
    </location>
</feature>
<feature type="transmembrane region" description="Helical" evidence="1">
    <location>
        <begin position="161"/>
        <end position="179"/>
    </location>
</feature>
<organism evidence="3 4">
    <name type="scientific">Luteococcus peritonei</name>
    <dbReference type="NCBI Taxonomy" id="88874"/>
    <lineage>
        <taxon>Bacteria</taxon>
        <taxon>Bacillati</taxon>
        <taxon>Actinomycetota</taxon>
        <taxon>Actinomycetes</taxon>
        <taxon>Propionibacteriales</taxon>
        <taxon>Propionibacteriaceae</taxon>
        <taxon>Luteococcus</taxon>
    </lineage>
</organism>
<feature type="transmembrane region" description="Helical" evidence="1">
    <location>
        <begin position="272"/>
        <end position="293"/>
    </location>
</feature>
<keyword evidence="1" id="KW-0472">Membrane</keyword>
<keyword evidence="1" id="KW-1133">Transmembrane helix</keyword>
<evidence type="ECO:0000256" key="1">
    <source>
        <dbReference type="SAM" id="Phobius"/>
    </source>
</evidence>
<name>A0ABW4RU98_9ACTN</name>
<keyword evidence="1" id="KW-0812">Transmembrane</keyword>
<feature type="transmembrane region" description="Helical" evidence="1">
    <location>
        <begin position="191"/>
        <end position="210"/>
    </location>
</feature>
<dbReference type="PANTHER" id="PTHR23028">
    <property type="entry name" value="ACETYLTRANSFERASE"/>
    <property type="match status" value="1"/>
</dbReference>
<dbReference type="InterPro" id="IPR002656">
    <property type="entry name" value="Acyl_transf_3_dom"/>
</dbReference>
<evidence type="ECO:0000259" key="2">
    <source>
        <dbReference type="Pfam" id="PF01757"/>
    </source>
</evidence>
<feature type="transmembrane region" description="Helical" evidence="1">
    <location>
        <begin position="247"/>
        <end position="266"/>
    </location>
</feature>
<dbReference type="InterPro" id="IPR050879">
    <property type="entry name" value="Acyltransferase_3"/>
</dbReference>
<evidence type="ECO:0000313" key="3">
    <source>
        <dbReference type="EMBL" id="MFD1889264.1"/>
    </source>
</evidence>
<accession>A0ABW4RU98</accession>
<dbReference type="RefSeq" id="WP_343872256.1">
    <property type="nucleotide sequence ID" value="NZ_BAAAIX010000007.1"/>
</dbReference>
<feature type="transmembrane region" description="Helical" evidence="1">
    <location>
        <begin position="67"/>
        <end position="87"/>
    </location>
</feature>
<dbReference type="Proteomes" id="UP001597326">
    <property type="component" value="Unassembled WGS sequence"/>
</dbReference>
<protein>
    <submittedName>
        <fullName evidence="3">Acyltransferase family protein</fullName>
        <ecNumber evidence="3">2.3.-.-</ecNumber>
    </submittedName>
</protein>
<dbReference type="PANTHER" id="PTHR23028:SF53">
    <property type="entry name" value="ACYL_TRANSF_3 DOMAIN-CONTAINING PROTEIN"/>
    <property type="match status" value="1"/>
</dbReference>
<keyword evidence="4" id="KW-1185">Reference proteome</keyword>
<dbReference type="Pfam" id="PF01757">
    <property type="entry name" value="Acyl_transf_3"/>
    <property type="match status" value="1"/>
</dbReference>
<keyword evidence="3" id="KW-0012">Acyltransferase</keyword>
<gene>
    <name evidence="3" type="ORF">ACFSCS_03555</name>
</gene>
<evidence type="ECO:0000313" key="4">
    <source>
        <dbReference type="Proteomes" id="UP001597326"/>
    </source>
</evidence>
<feature type="transmembrane region" description="Helical" evidence="1">
    <location>
        <begin position="108"/>
        <end position="128"/>
    </location>
</feature>
<dbReference type="EMBL" id="JBHUFZ010000008">
    <property type="protein sequence ID" value="MFD1889264.1"/>
    <property type="molecule type" value="Genomic_DNA"/>
</dbReference>
<feature type="transmembrane region" description="Helical" evidence="1">
    <location>
        <begin position="216"/>
        <end position="235"/>
    </location>
</feature>
<feature type="transmembrane region" description="Helical" evidence="1">
    <location>
        <begin position="300"/>
        <end position="320"/>
    </location>
</feature>
<dbReference type="EC" id="2.3.-.-" evidence="3"/>
<reference evidence="4" key="1">
    <citation type="journal article" date="2019" name="Int. J. Syst. Evol. Microbiol.">
        <title>The Global Catalogue of Microorganisms (GCM) 10K type strain sequencing project: providing services to taxonomists for standard genome sequencing and annotation.</title>
        <authorList>
            <consortium name="The Broad Institute Genomics Platform"/>
            <consortium name="The Broad Institute Genome Sequencing Center for Infectious Disease"/>
            <person name="Wu L."/>
            <person name="Ma J."/>
        </authorList>
    </citation>
    <scope>NUCLEOTIDE SEQUENCE [LARGE SCALE GENOMIC DNA]</scope>
    <source>
        <strain evidence="4">CAIM 431</strain>
    </source>
</reference>